<dbReference type="CDD" id="cd02573">
    <property type="entry name" value="PseudoU_synth_EcTruB"/>
    <property type="match status" value="1"/>
</dbReference>
<evidence type="ECO:0000259" key="6">
    <source>
        <dbReference type="Pfam" id="PF01509"/>
    </source>
</evidence>
<dbReference type="GO" id="GO:1990481">
    <property type="term" value="P:mRNA pseudouridine synthesis"/>
    <property type="evidence" value="ECO:0007669"/>
    <property type="project" value="TreeGrafter"/>
</dbReference>
<name>C0QHM4_DESAH</name>
<dbReference type="PANTHER" id="PTHR13767">
    <property type="entry name" value="TRNA-PSEUDOURIDINE SYNTHASE"/>
    <property type="match status" value="1"/>
</dbReference>
<dbReference type="Gene3D" id="3.30.2350.10">
    <property type="entry name" value="Pseudouridine synthase"/>
    <property type="match status" value="1"/>
</dbReference>
<dbReference type="GO" id="GO:0160148">
    <property type="term" value="F:tRNA pseudouridine(55) synthase activity"/>
    <property type="evidence" value="ECO:0007669"/>
    <property type="project" value="UniProtKB-EC"/>
</dbReference>
<dbReference type="GO" id="GO:0016829">
    <property type="term" value="F:lyase activity"/>
    <property type="evidence" value="ECO:0007669"/>
    <property type="project" value="UniProtKB-KW"/>
</dbReference>
<dbReference type="Pfam" id="PF16198">
    <property type="entry name" value="TruB_C_2"/>
    <property type="match status" value="1"/>
</dbReference>
<comment type="similarity">
    <text evidence="2 5">Belongs to the pseudouridine synthase TruB family. Type 1 subfamily.</text>
</comment>
<dbReference type="SUPFAM" id="SSF55120">
    <property type="entry name" value="Pseudouridine synthase"/>
    <property type="match status" value="1"/>
</dbReference>
<evidence type="ECO:0000313" key="8">
    <source>
        <dbReference type="EMBL" id="ACN13582.1"/>
    </source>
</evidence>
<organism evidence="8 9">
    <name type="scientific">Desulforapulum autotrophicum (strain ATCC 43914 / DSM 3382 / VKM B-1955 / HRM2)</name>
    <name type="common">Desulfobacterium autotrophicum</name>
    <dbReference type="NCBI Taxonomy" id="177437"/>
    <lineage>
        <taxon>Bacteria</taxon>
        <taxon>Pseudomonadati</taxon>
        <taxon>Thermodesulfobacteriota</taxon>
        <taxon>Desulfobacteria</taxon>
        <taxon>Desulfobacterales</taxon>
        <taxon>Desulfobacteraceae</taxon>
        <taxon>Desulforapulum</taxon>
    </lineage>
</organism>
<evidence type="ECO:0000313" key="9">
    <source>
        <dbReference type="Proteomes" id="UP000000442"/>
    </source>
</evidence>
<accession>C0QHM4</accession>
<comment type="function">
    <text evidence="5">Responsible for synthesis of pseudouridine from uracil-55 in the psi GC loop of transfer RNAs.</text>
</comment>
<dbReference type="EMBL" id="CP001087">
    <property type="protein sequence ID" value="ACN13582.1"/>
    <property type="molecule type" value="Genomic_DNA"/>
</dbReference>
<dbReference type="HAMAP" id="MF_01080">
    <property type="entry name" value="TruB_bact"/>
    <property type="match status" value="1"/>
</dbReference>
<dbReference type="GO" id="GO:0003723">
    <property type="term" value="F:RNA binding"/>
    <property type="evidence" value="ECO:0007669"/>
    <property type="project" value="InterPro"/>
</dbReference>
<gene>
    <name evidence="5 8" type="primary">truB</name>
    <name evidence="8" type="ordered locus">HRM2_04680</name>
</gene>
<keyword evidence="8" id="KW-0456">Lyase</keyword>
<dbReference type="HOGENOM" id="CLU_032087_0_0_7"/>
<comment type="catalytic activity">
    <reaction evidence="1 5">
        <text>uridine(55) in tRNA = pseudouridine(55) in tRNA</text>
        <dbReference type="Rhea" id="RHEA:42532"/>
        <dbReference type="Rhea" id="RHEA-COMP:10101"/>
        <dbReference type="Rhea" id="RHEA-COMP:10102"/>
        <dbReference type="ChEBI" id="CHEBI:65314"/>
        <dbReference type="ChEBI" id="CHEBI:65315"/>
        <dbReference type="EC" id="5.4.99.25"/>
    </reaction>
</comment>
<dbReference type="KEGG" id="dat:HRM2_04680"/>
<dbReference type="AlphaFoldDB" id="C0QHM4"/>
<dbReference type="Pfam" id="PF01509">
    <property type="entry name" value="TruB_N"/>
    <property type="match status" value="1"/>
</dbReference>
<dbReference type="OrthoDB" id="9802309at2"/>
<dbReference type="NCBIfam" id="TIGR00431">
    <property type="entry name" value="TruB"/>
    <property type="match status" value="1"/>
</dbReference>
<dbReference type="RefSeq" id="WP_012662831.1">
    <property type="nucleotide sequence ID" value="NC_012108.1"/>
</dbReference>
<evidence type="ECO:0000256" key="1">
    <source>
        <dbReference type="ARBA" id="ARBA00000385"/>
    </source>
</evidence>
<feature type="active site" description="Nucleophile" evidence="5">
    <location>
        <position position="39"/>
    </location>
</feature>
<dbReference type="Proteomes" id="UP000000442">
    <property type="component" value="Chromosome"/>
</dbReference>
<dbReference type="PANTHER" id="PTHR13767:SF2">
    <property type="entry name" value="PSEUDOURIDYLATE SYNTHASE TRUB1"/>
    <property type="match status" value="1"/>
</dbReference>
<evidence type="ECO:0000256" key="2">
    <source>
        <dbReference type="ARBA" id="ARBA00005642"/>
    </source>
</evidence>
<proteinExistence type="inferred from homology"/>
<dbReference type="EC" id="5.4.99.25" evidence="5"/>
<evidence type="ECO:0000259" key="7">
    <source>
        <dbReference type="Pfam" id="PF16198"/>
    </source>
</evidence>
<feature type="domain" description="Pseudouridine synthase II N-terminal" evidence="6">
    <location>
        <begin position="24"/>
        <end position="175"/>
    </location>
</feature>
<dbReference type="InterPro" id="IPR032819">
    <property type="entry name" value="TruB_C"/>
</dbReference>
<dbReference type="InterPro" id="IPR002501">
    <property type="entry name" value="PsdUridine_synth_N"/>
</dbReference>
<keyword evidence="4 5" id="KW-0413">Isomerase</keyword>
<dbReference type="InterPro" id="IPR020103">
    <property type="entry name" value="PsdUridine_synth_cat_dom_sf"/>
</dbReference>
<sequence length="302" mass="32804">MNSGILAVDKPGGISSARLVSRVKRCLNVKKAGHTGTLDPFATGLMLCGINSGTRISRFLLGGPKRYTATLCLGVETDTLDCTGVKEQPANPTTVAAITPDQIIRVVNTFVGVQMQQPPVYSALKHEGQPLYRLARQGRPVQKPLRQIEIFSASVEAIDLPHVTIKVHSSTGTYIRSLARDIGSALGCGAHLVELRRTESCGFSVDNAVPLSDLEAMDKDEPLSRIVPMHEVLSFMPSFAADMQMVKRVGFGQDIGLEKLMAPPEDPRSLFVQILDPHGALAAVVEYDPTLDKYNYCCVFNR</sequence>
<keyword evidence="3 5" id="KW-0819">tRNA processing</keyword>
<evidence type="ECO:0000256" key="4">
    <source>
        <dbReference type="ARBA" id="ARBA00023235"/>
    </source>
</evidence>
<evidence type="ECO:0000256" key="3">
    <source>
        <dbReference type="ARBA" id="ARBA00022694"/>
    </source>
</evidence>
<evidence type="ECO:0000256" key="5">
    <source>
        <dbReference type="HAMAP-Rule" id="MF_01080"/>
    </source>
</evidence>
<reference evidence="8 9" key="1">
    <citation type="journal article" date="2009" name="Environ. Microbiol.">
        <title>Genome sequence of Desulfobacterium autotrophicum HRM2, a marine sulfate reducer oxidizing organic carbon completely to carbon dioxide.</title>
        <authorList>
            <person name="Strittmatter A.W."/>
            <person name="Liesegang H."/>
            <person name="Rabus R."/>
            <person name="Decker I."/>
            <person name="Amann J."/>
            <person name="Andres S."/>
            <person name="Henne A."/>
            <person name="Fricke W.F."/>
            <person name="Martinez-Arias R."/>
            <person name="Bartels D."/>
            <person name="Goesmann A."/>
            <person name="Krause L."/>
            <person name="Puehler A."/>
            <person name="Klenk H.P."/>
            <person name="Richter M."/>
            <person name="Schuler M."/>
            <person name="Gloeckner F.O."/>
            <person name="Meyerdierks A."/>
            <person name="Gottschalk G."/>
            <person name="Amann R."/>
        </authorList>
    </citation>
    <scope>NUCLEOTIDE SEQUENCE [LARGE SCALE GENOMIC DNA]</scope>
    <source>
        <strain evidence="9">ATCC 43914 / DSM 3382 / HRM2</strain>
    </source>
</reference>
<dbReference type="GO" id="GO:0031119">
    <property type="term" value="P:tRNA pseudouridine synthesis"/>
    <property type="evidence" value="ECO:0007669"/>
    <property type="project" value="UniProtKB-UniRule"/>
</dbReference>
<keyword evidence="9" id="KW-1185">Reference proteome</keyword>
<dbReference type="InterPro" id="IPR014780">
    <property type="entry name" value="tRNA_psdUridine_synth_TruB"/>
</dbReference>
<protein>
    <recommendedName>
        <fullName evidence="5">tRNA pseudouridine synthase B</fullName>
        <ecNumber evidence="5">5.4.99.25</ecNumber>
    </recommendedName>
    <alternativeName>
        <fullName evidence="5">tRNA pseudouridine(55) synthase</fullName>
        <shortName evidence="5">Psi55 synthase</shortName>
    </alternativeName>
    <alternativeName>
        <fullName evidence="5">tRNA pseudouridylate synthase</fullName>
    </alternativeName>
    <alternativeName>
        <fullName evidence="5">tRNA-uridine isomerase</fullName>
    </alternativeName>
</protein>
<dbReference type="eggNOG" id="COG0130">
    <property type="taxonomic scope" value="Bacteria"/>
</dbReference>
<feature type="domain" description="tRNA pseudouridylate synthase B C-terminal" evidence="7">
    <location>
        <begin position="176"/>
        <end position="231"/>
    </location>
</feature>
<dbReference type="STRING" id="177437.HRM2_04680"/>